<sequence>MDHPDLDVAQLGLKLANLRIGGAAALGAELDGRIVNLALAGARLQLPVPRDMDELLQQQRAAEVAALVARLRREGAAGAFEVAQPAFAPLVTRPQKILCVGFNYQAHAAETKTAIPKAPPLFGKFANALNHHDGTVELPTRMDHAFDYETELVIVFGRRCRDLSKDDALSAVAGYAIGNDLSARTLQNLTTQFMAGKTSDGFAPLGPWLVPAGLIPEPNDLRLRTWLNGELRQDGNTREMIFDCRDLIHYVSSIMTIEPGDVMFTGTPPGVIWGQPGPLETRRWLRAGDTVVSAIDGLGELAVHLRGSGREEEGRRS</sequence>
<dbReference type="GO" id="GO:0019752">
    <property type="term" value="P:carboxylic acid metabolic process"/>
    <property type="evidence" value="ECO:0007669"/>
    <property type="project" value="UniProtKB-ARBA"/>
</dbReference>
<dbReference type="InterPro" id="IPR011234">
    <property type="entry name" value="Fumarylacetoacetase-like_C"/>
</dbReference>
<keyword evidence="7" id="KW-0413">Isomerase</keyword>
<keyword evidence="5" id="KW-0460">Magnesium</keyword>
<dbReference type="GO" id="GO:0019628">
    <property type="term" value="P:urate catabolic process"/>
    <property type="evidence" value="ECO:0007669"/>
    <property type="project" value="UniProtKB-UniPathway"/>
</dbReference>
<keyword evidence="8" id="KW-1185">Reference proteome</keyword>
<dbReference type="PANTHER" id="PTHR11820">
    <property type="entry name" value="ACYLPYRUVASE"/>
    <property type="match status" value="1"/>
</dbReference>
<name>A0A0B6S0Q1_BURPL</name>
<evidence type="ECO:0000256" key="5">
    <source>
        <dbReference type="ARBA" id="ARBA00022842"/>
    </source>
</evidence>
<dbReference type="EC" id="5.3.3.10" evidence="7"/>
<evidence type="ECO:0000256" key="1">
    <source>
        <dbReference type="ARBA" id="ARBA00001946"/>
    </source>
</evidence>
<evidence type="ECO:0000313" key="8">
    <source>
        <dbReference type="Proteomes" id="UP000031838"/>
    </source>
</evidence>
<dbReference type="FunFam" id="3.90.850.10:FF:000002">
    <property type="entry name" value="2-hydroxyhepta-2,4-diene-1,7-dioate isomerase"/>
    <property type="match status" value="1"/>
</dbReference>
<dbReference type="Gene3D" id="3.90.850.10">
    <property type="entry name" value="Fumarylacetoacetase-like, C-terminal domain"/>
    <property type="match status" value="1"/>
</dbReference>
<dbReference type="Proteomes" id="UP000031838">
    <property type="component" value="Chromosome 1"/>
</dbReference>
<dbReference type="AlphaFoldDB" id="A0A0B6S0Q1"/>
<dbReference type="UniPathway" id="UPA00394"/>
<accession>A0A0B6S0Q1</accession>
<evidence type="ECO:0000256" key="3">
    <source>
        <dbReference type="ARBA" id="ARBA00022723"/>
    </source>
</evidence>
<dbReference type="InterPro" id="IPR036663">
    <property type="entry name" value="Fumarylacetoacetase_C_sf"/>
</dbReference>
<dbReference type="Pfam" id="PF01557">
    <property type="entry name" value="FAA_hydrolase"/>
    <property type="match status" value="1"/>
</dbReference>
<keyword evidence="4" id="KW-0378">Hydrolase</keyword>
<dbReference type="GO" id="GO:0016787">
    <property type="term" value="F:hydrolase activity"/>
    <property type="evidence" value="ECO:0007669"/>
    <property type="project" value="UniProtKB-KW"/>
</dbReference>
<reference evidence="7 8" key="2">
    <citation type="journal article" date="2016" name="Appl. Microbiol. Biotechnol.">
        <title>Mutations improving production and secretion of extracellular lipase by Burkholderia glumae PG1.</title>
        <authorList>
            <person name="Knapp A."/>
            <person name="Voget S."/>
            <person name="Gao R."/>
            <person name="Zaburannyi N."/>
            <person name="Krysciak D."/>
            <person name="Breuer M."/>
            <person name="Hauer B."/>
            <person name="Streit W.R."/>
            <person name="Muller R."/>
            <person name="Daniel R."/>
            <person name="Jaeger K.E."/>
        </authorList>
    </citation>
    <scope>NUCLEOTIDE SEQUENCE [LARGE SCALE GENOMIC DNA]</scope>
    <source>
        <strain evidence="7 8">PG1</strain>
    </source>
</reference>
<dbReference type="SUPFAM" id="SSF56529">
    <property type="entry name" value="FAH"/>
    <property type="match status" value="1"/>
</dbReference>
<feature type="domain" description="Fumarylacetoacetase-like C-terminal" evidence="6">
    <location>
        <begin position="96"/>
        <end position="304"/>
    </location>
</feature>
<organism evidence="7 8">
    <name type="scientific">Burkholderia plantarii</name>
    <dbReference type="NCBI Taxonomy" id="41899"/>
    <lineage>
        <taxon>Bacteria</taxon>
        <taxon>Pseudomonadati</taxon>
        <taxon>Pseudomonadota</taxon>
        <taxon>Betaproteobacteria</taxon>
        <taxon>Burkholderiales</taxon>
        <taxon>Burkholderiaceae</taxon>
        <taxon>Burkholderia</taxon>
    </lineage>
</organism>
<dbReference type="EMBL" id="CP002580">
    <property type="protein sequence ID" value="AJK45801.1"/>
    <property type="molecule type" value="Genomic_DNA"/>
</dbReference>
<evidence type="ECO:0000256" key="2">
    <source>
        <dbReference type="ARBA" id="ARBA00010211"/>
    </source>
</evidence>
<dbReference type="RefSeq" id="WP_052498273.1">
    <property type="nucleotide sequence ID" value="NZ_CP002580.1"/>
</dbReference>
<keyword evidence="3" id="KW-0479">Metal-binding</keyword>
<evidence type="ECO:0000259" key="6">
    <source>
        <dbReference type="Pfam" id="PF01557"/>
    </source>
</evidence>
<protein>
    <submittedName>
        <fullName evidence="7">5-carboxymethyl-2-hydoxymuconate delta-isomerase</fullName>
        <ecNumber evidence="7">5.3.3.10</ecNumber>
    </submittedName>
</protein>
<dbReference type="HOGENOM" id="CLU_028458_3_1_4"/>
<dbReference type="KEGG" id="bgp:BGL_1c12790"/>
<gene>
    <name evidence="7" type="ORF">BGL_1c12790</name>
</gene>
<evidence type="ECO:0000313" key="7">
    <source>
        <dbReference type="EMBL" id="AJK45801.1"/>
    </source>
</evidence>
<dbReference type="GO" id="GO:0046872">
    <property type="term" value="F:metal ion binding"/>
    <property type="evidence" value="ECO:0007669"/>
    <property type="project" value="UniProtKB-KW"/>
</dbReference>
<dbReference type="PANTHER" id="PTHR11820:SF112">
    <property type="entry name" value="FUMARYLACETOACETATE HYDROLASE FAMILY PROTEIN (AFU_ORTHOLOGUE AFUA_1G02370)-RELATED"/>
    <property type="match status" value="1"/>
</dbReference>
<reference evidence="8" key="1">
    <citation type="submission" date="2011-03" db="EMBL/GenBank/DDBJ databases">
        <authorList>
            <person name="Voget S."/>
            <person name="Streit W.R."/>
            <person name="Jaeger K.E."/>
            <person name="Daniel R."/>
        </authorList>
    </citation>
    <scope>NUCLEOTIDE SEQUENCE [LARGE SCALE GENOMIC DNA]</scope>
    <source>
        <strain evidence="8">PG1</strain>
    </source>
</reference>
<dbReference type="GO" id="GO:0008704">
    <property type="term" value="F:5-carboxymethyl-2-hydroxymuconate delta-isomerase activity"/>
    <property type="evidence" value="ECO:0007669"/>
    <property type="project" value="UniProtKB-EC"/>
</dbReference>
<comment type="similarity">
    <text evidence="2">Belongs to the FAH family.</text>
</comment>
<comment type="cofactor">
    <cofactor evidence="1">
        <name>Mg(2+)</name>
        <dbReference type="ChEBI" id="CHEBI:18420"/>
    </cofactor>
</comment>
<proteinExistence type="inferred from homology"/>
<evidence type="ECO:0000256" key="4">
    <source>
        <dbReference type="ARBA" id="ARBA00022801"/>
    </source>
</evidence>